<proteinExistence type="predicted"/>
<dbReference type="InterPro" id="IPR000357">
    <property type="entry name" value="HEAT"/>
</dbReference>
<keyword evidence="1" id="KW-0677">Repeat</keyword>
<dbReference type="Gene3D" id="1.25.10.10">
    <property type="entry name" value="Leucine-rich Repeat Variant"/>
    <property type="match status" value="1"/>
</dbReference>
<feature type="non-terminal residue" evidence="2">
    <location>
        <position position="597"/>
    </location>
</feature>
<dbReference type="PANTHER" id="PTHR36498:SF1">
    <property type="entry name" value="TATA-BINDING PROTEIN-ASSOCIATED FACTOR 172"/>
    <property type="match status" value="1"/>
</dbReference>
<dbReference type="InterPro" id="IPR044972">
    <property type="entry name" value="Mot1"/>
</dbReference>
<protein>
    <submittedName>
        <fullName evidence="2">Uncharacterized protein</fullName>
    </submittedName>
</protein>
<dbReference type="Proteomes" id="UP001497522">
    <property type="component" value="Unassembled WGS sequence"/>
</dbReference>
<dbReference type="EMBL" id="CAXHBF010000173">
    <property type="protein sequence ID" value="CAK9855388.1"/>
    <property type="molecule type" value="Genomic_DNA"/>
</dbReference>
<accession>A0ABP0ZXP9</accession>
<evidence type="ECO:0000313" key="2">
    <source>
        <dbReference type="EMBL" id="CAK9855388.1"/>
    </source>
</evidence>
<dbReference type="InterPro" id="IPR011989">
    <property type="entry name" value="ARM-like"/>
</dbReference>
<name>A0ABP0ZXP9_9BRYO</name>
<dbReference type="InterPro" id="IPR016024">
    <property type="entry name" value="ARM-type_fold"/>
</dbReference>
<comment type="caution">
    <text evidence="2">The sequence shown here is derived from an EMBL/GenBank/DDBJ whole genome shotgun (WGS) entry which is preliminary data.</text>
</comment>
<reference evidence="2" key="1">
    <citation type="submission" date="2024-03" db="EMBL/GenBank/DDBJ databases">
        <authorList>
            <consortium name="ELIXIR-Norway"/>
            <consortium name="Elixir Norway"/>
        </authorList>
    </citation>
    <scope>NUCLEOTIDE SEQUENCE</scope>
</reference>
<dbReference type="Pfam" id="PF02985">
    <property type="entry name" value="HEAT"/>
    <property type="match status" value="1"/>
</dbReference>
<dbReference type="SUPFAM" id="SSF48371">
    <property type="entry name" value="ARM repeat"/>
    <property type="match status" value="1"/>
</dbReference>
<sequence>MAHQTSRLHRLLTLLDTGSTPGTRKTAARQIGELAKLHRGELRPLLRRVRQFLRSKSWDTRVAAAQAIGAIAENVPHVTVREVLAKAEAALAKDGVPTSLLEALVTSQEAESESSTSLAFHSFDMQRVLEFGAQLLSSGGQEYDVGVDNTKTPAERLARQKQNLRRRLGLDGCEQFMDVNDMIRDEDLLSHRAMISGGEALTRDYFSQPEAVKQEVQELMANMIPGGPLSRTLSARERNMLKRKAKVVVKDGVKEWGEEEEVEEPSSKRPKPVKSVITEQPGENKVVVDVALDDDNEEMDGDGEWPFAPFVELLIHDMFDPVWEIRHGSMMALREILSNQAASAAVVAPSMDFHATNPIDETSLPEAQKERIIDLNLDCQLEEENGDSKKGKTDHDSHKWTGLPEISNAKLGWMKSDLPLVKTELSLGSVGAEVKFGMVKPELEAGNVKPDLELGLLKPSWEFGLVKPDWDLGPVKPELELDLNMSVKEEVVLGKERKLGYDGNELLLHQEQDTSKQSDELKVVVTAKKAWTANLEFLQDCIIRLLCVFALDRFGDYVSDQVVAPVRETCAQAMGAAVKQMPPRFVHETLSVLLQMQ</sequence>
<gene>
    <name evidence="2" type="ORF">CSSPJE1EN2_LOCUS25320</name>
</gene>
<evidence type="ECO:0000256" key="1">
    <source>
        <dbReference type="ARBA" id="ARBA00022737"/>
    </source>
</evidence>
<evidence type="ECO:0000313" key="3">
    <source>
        <dbReference type="Proteomes" id="UP001497522"/>
    </source>
</evidence>
<keyword evidence="3" id="KW-1185">Reference proteome</keyword>
<organism evidence="2 3">
    <name type="scientific">Sphagnum jensenii</name>
    <dbReference type="NCBI Taxonomy" id="128206"/>
    <lineage>
        <taxon>Eukaryota</taxon>
        <taxon>Viridiplantae</taxon>
        <taxon>Streptophyta</taxon>
        <taxon>Embryophyta</taxon>
        <taxon>Bryophyta</taxon>
        <taxon>Sphagnophytina</taxon>
        <taxon>Sphagnopsida</taxon>
        <taxon>Sphagnales</taxon>
        <taxon>Sphagnaceae</taxon>
        <taxon>Sphagnum</taxon>
    </lineage>
</organism>
<dbReference type="PANTHER" id="PTHR36498">
    <property type="entry name" value="TATA-BINDING PROTEIN-ASSOCIATED FACTOR 172"/>
    <property type="match status" value="1"/>
</dbReference>